<evidence type="ECO:0000313" key="2">
    <source>
        <dbReference type="EMBL" id="PHJ19205.1"/>
    </source>
</evidence>
<accession>A0A2C6KS19</accession>
<name>A0A2C6KS19_9APIC</name>
<comment type="caution">
    <text evidence="2">The sequence shown here is derived from an EMBL/GenBank/DDBJ whole genome shotgun (WGS) entry which is preliminary data.</text>
</comment>
<feature type="non-terminal residue" evidence="2">
    <location>
        <position position="1"/>
    </location>
</feature>
<feature type="non-terminal residue" evidence="2">
    <location>
        <position position="45"/>
    </location>
</feature>
<protein>
    <submittedName>
        <fullName evidence="2">Uncharacterized protein</fullName>
    </submittedName>
</protein>
<dbReference type="Proteomes" id="UP000221165">
    <property type="component" value="Unassembled WGS sequence"/>
</dbReference>
<organism evidence="2 3">
    <name type="scientific">Cystoisospora suis</name>
    <dbReference type="NCBI Taxonomy" id="483139"/>
    <lineage>
        <taxon>Eukaryota</taxon>
        <taxon>Sar</taxon>
        <taxon>Alveolata</taxon>
        <taxon>Apicomplexa</taxon>
        <taxon>Conoidasida</taxon>
        <taxon>Coccidia</taxon>
        <taxon>Eucoccidiorida</taxon>
        <taxon>Eimeriorina</taxon>
        <taxon>Sarcocystidae</taxon>
        <taxon>Cystoisospora</taxon>
    </lineage>
</organism>
<sequence>LQSSSSSPCHLLLANENREKTDEKDHETAKPDQERNERVDGDYEE</sequence>
<feature type="region of interest" description="Disordered" evidence="1">
    <location>
        <begin position="1"/>
        <end position="45"/>
    </location>
</feature>
<reference evidence="2 3" key="1">
    <citation type="journal article" date="2017" name="Int. J. Parasitol.">
        <title>The genome of the protozoan parasite Cystoisospora suis and a reverse vaccinology approach to identify vaccine candidates.</title>
        <authorList>
            <person name="Palmieri N."/>
            <person name="Shrestha A."/>
            <person name="Ruttkowski B."/>
            <person name="Beck T."/>
            <person name="Vogl C."/>
            <person name="Tomley F."/>
            <person name="Blake D.P."/>
            <person name="Joachim A."/>
        </authorList>
    </citation>
    <scope>NUCLEOTIDE SEQUENCE [LARGE SCALE GENOMIC DNA]</scope>
    <source>
        <strain evidence="2 3">Wien I</strain>
    </source>
</reference>
<dbReference type="AlphaFoldDB" id="A0A2C6KS19"/>
<keyword evidence="3" id="KW-1185">Reference proteome</keyword>
<evidence type="ECO:0000256" key="1">
    <source>
        <dbReference type="SAM" id="MobiDB-lite"/>
    </source>
</evidence>
<evidence type="ECO:0000313" key="3">
    <source>
        <dbReference type="Proteomes" id="UP000221165"/>
    </source>
</evidence>
<dbReference type="VEuPathDB" id="ToxoDB:CSUI_006964"/>
<dbReference type="RefSeq" id="XP_067920907.1">
    <property type="nucleotide sequence ID" value="XM_068067114.1"/>
</dbReference>
<proteinExistence type="predicted"/>
<feature type="compositionally biased region" description="Basic and acidic residues" evidence="1">
    <location>
        <begin position="16"/>
        <end position="45"/>
    </location>
</feature>
<gene>
    <name evidence="2" type="ORF">CSUI_006964</name>
</gene>
<dbReference type="EMBL" id="MIGC01003586">
    <property type="protein sequence ID" value="PHJ19205.1"/>
    <property type="molecule type" value="Genomic_DNA"/>
</dbReference>
<dbReference type="GeneID" id="94430325"/>